<organism evidence="2 3">
    <name type="scientific">Nesidiocoris tenuis</name>
    <dbReference type="NCBI Taxonomy" id="355587"/>
    <lineage>
        <taxon>Eukaryota</taxon>
        <taxon>Metazoa</taxon>
        <taxon>Ecdysozoa</taxon>
        <taxon>Arthropoda</taxon>
        <taxon>Hexapoda</taxon>
        <taxon>Insecta</taxon>
        <taxon>Pterygota</taxon>
        <taxon>Neoptera</taxon>
        <taxon>Paraneoptera</taxon>
        <taxon>Hemiptera</taxon>
        <taxon>Heteroptera</taxon>
        <taxon>Panheteroptera</taxon>
        <taxon>Cimicomorpha</taxon>
        <taxon>Miridae</taxon>
        <taxon>Dicyphina</taxon>
        <taxon>Nesidiocoris</taxon>
    </lineage>
</organism>
<feature type="region of interest" description="Disordered" evidence="1">
    <location>
        <begin position="106"/>
        <end position="160"/>
    </location>
</feature>
<sequence>MFGQLQWTGPPMAPLLPRPEPVSTIHTITATMDYYIRRHGLVIELDGIADLGVGCLPNRPITDSSQKRQSTTVITSSPSNFRWHSPVIVGFSTRIVVQTNYVSFLEPPNSRPASRKRTSSGKGPIWGPSGIWTSCTNPWASRGPTQSRRDPTVRLSPSPMFRPLTRDCTGAWPRRWTPRPTRCSRYSKTYRSILTLGNHAHV</sequence>
<feature type="compositionally biased region" description="Polar residues" evidence="1">
    <location>
        <begin position="131"/>
        <end position="146"/>
    </location>
</feature>
<dbReference type="Proteomes" id="UP000479000">
    <property type="component" value="Unassembled WGS sequence"/>
</dbReference>
<gene>
    <name evidence="2" type="ORF">NTEN_LOCUS16904</name>
</gene>
<proteinExistence type="predicted"/>
<keyword evidence="3" id="KW-1185">Reference proteome</keyword>
<protein>
    <submittedName>
        <fullName evidence="2">Uncharacterized protein</fullName>
    </submittedName>
</protein>
<name>A0A6H5H463_9HEMI</name>
<reference evidence="2 3" key="1">
    <citation type="submission" date="2020-02" db="EMBL/GenBank/DDBJ databases">
        <authorList>
            <person name="Ferguson B K."/>
        </authorList>
    </citation>
    <scope>NUCLEOTIDE SEQUENCE [LARGE SCALE GENOMIC DNA]</scope>
</reference>
<feature type="non-terminal residue" evidence="2">
    <location>
        <position position="202"/>
    </location>
</feature>
<dbReference type="EMBL" id="CADCXU010024964">
    <property type="protein sequence ID" value="CAB0012113.1"/>
    <property type="molecule type" value="Genomic_DNA"/>
</dbReference>
<evidence type="ECO:0000256" key="1">
    <source>
        <dbReference type="SAM" id="MobiDB-lite"/>
    </source>
</evidence>
<dbReference type="OrthoDB" id="6330588at2759"/>
<evidence type="ECO:0000313" key="3">
    <source>
        <dbReference type="Proteomes" id="UP000479000"/>
    </source>
</evidence>
<accession>A0A6H5H463</accession>
<dbReference type="AlphaFoldDB" id="A0A6H5H463"/>
<evidence type="ECO:0000313" key="2">
    <source>
        <dbReference type="EMBL" id="CAB0012113.1"/>
    </source>
</evidence>